<proteinExistence type="inferred from homology"/>
<reference evidence="11 12" key="1">
    <citation type="journal article" date="2011" name="Genome Res.">
        <title>Phylogeny-wide analysis of social amoeba genomes highlights ancient origins for complex intercellular communication.</title>
        <authorList>
            <person name="Heidel A.J."/>
            <person name="Lawal H.M."/>
            <person name="Felder M."/>
            <person name="Schilde C."/>
            <person name="Helps N.R."/>
            <person name="Tunggal B."/>
            <person name="Rivero F."/>
            <person name="John U."/>
            <person name="Schleicher M."/>
            <person name="Eichinger L."/>
            <person name="Platzer M."/>
            <person name="Noegel A.A."/>
            <person name="Schaap P."/>
            <person name="Gloeckner G."/>
        </authorList>
    </citation>
    <scope>NUCLEOTIDE SEQUENCE [LARGE SCALE GENOMIC DNA]</scope>
    <source>
        <strain evidence="12">ATCC 26659 / Pp 5 / PN500</strain>
    </source>
</reference>
<keyword evidence="12" id="KW-1185">Reference proteome</keyword>
<evidence type="ECO:0000313" key="11">
    <source>
        <dbReference type="EMBL" id="EFA80037.1"/>
    </source>
</evidence>
<keyword evidence="5" id="KW-0547">Nucleotide-binding</keyword>
<evidence type="ECO:0000256" key="6">
    <source>
        <dbReference type="ARBA" id="ARBA00022840"/>
    </source>
</evidence>
<dbReference type="Pfam" id="PF00005">
    <property type="entry name" value="ABC_tran"/>
    <property type="match status" value="1"/>
</dbReference>
<dbReference type="OMA" id="ERSMDEM"/>
<dbReference type="EMBL" id="ADBJ01000031">
    <property type="protein sequence ID" value="EFA80037.1"/>
    <property type="molecule type" value="Genomic_DNA"/>
</dbReference>
<dbReference type="GO" id="GO:0005319">
    <property type="term" value="F:lipid transporter activity"/>
    <property type="evidence" value="ECO:0007669"/>
    <property type="project" value="TreeGrafter"/>
</dbReference>
<dbReference type="GO" id="GO:0140359">
    <property type="term" value="F:ABC-type transporter activity"/>
    <property type="evidence" value="ECO:0007669"/>
    <property type="project" value="InterPro"/>
</dbReference>
<sequence>MGSSYSSESKIKYDVSSSPHLYEDRSASYYWFKNPPAGWDAAGINSVYQPNTTLLGNVKESIVMIYNNSYVEVKIPAYREISYTTMDQAIYDFYHNKSLVPKVQNDSSPNFSNFTPSYGITFNELSISKKILNYTFENFYSAHYDQENDQFLNIGWSARDDDLISMLNNAFIKIAMGQNYSINGDLSIYEVRINSNIDSFPYMQAMLFLPIVFTFIFPVFVFNLVQEKEKKLFQVMSMMGLKNITYILSNYLFFIILYLIIATVMIVMGLGGSLPYFLKEPFRIILLIVVYGFALVSLAFLFSAFFWKSKTSAIISYIFILVTPLVGSILDLFVFGLKTVPLPYLWVPQFAFSHGLYANFITLSTYDDAYSNMTSLSNYSEYGRVVVTLVMEAIVFFLLGVYLNNVIPREFGVTLSPFYPFYDMKKLFKKKIFENHQVEETSLLVNDTDDIFEEDQDCANERTKAHSNQKFLLKAINIKKTYKTKGVVKEALVNFCLTSGEGEILGLLGPNGAGKTTFIHIIGGMYQPTSGDAFINGLSIRNEMHSIYNFLGFCPQHDILYDDLTIQQHLEFYSKLKGLFDTRQKILEHIDYVLGMVKLAEHRNKKITELSGGMKRRVSISIALLGNNKLILLDEPSTGLDPDARRSVWDIIQEIRHDKTILITTHNMEEADVLSNKIAIIASGRLQCVGSPIYLKNRYGNGFKLQIVPLNEGFRSSLIKFVLDNYPMAMQQESVSDELIFLIPKDSDISTIFDIISKNKHELGIKEWGVSQTSLEEIFMKMVEREESNGAQ</sequence>
<dbReference type="SMART" id="SM00382">
    <property type="entry name" value="AAA"/>
    <property type="match status" value="1"/>
</dbReference>
<feature type="transmembrane region" description="Helical" evidence="9">
    <location>
        <begin position="246"/>
        <end position="270"/>
    </location>
</feature>
<dbReference type="GO" id="GO:0005524">
    <property type="term" value="F:ATP binding"/>
    <property type="evidence" value="ECO:0007669"/>
    <property type="project" value="UniProtKB-KW"/>
</dbReference>
<evidence type="ECO:0000256" key="1">
    <source>
        <dbReference type="ARBA" id="ARBA00004141"/>
    </source>
</evidence>
<dbReference type="GO" id="GO:0030587">
    <property type="term" value="P:sorocarp development"/>
    <property type="evidence" value="ECO:0007669"/>
    <property type="project" value="UniProtKB-ARBA"/>
</dbReference>
<dbReference type="InParanoid" id="D3BDQ6"/>
<feature type="transmembrane region" description="Helical" evidence="9">
    <location>
        <begin position="314"/>
        <end position="337"/>
    </location>
</feature>
<dbReference type="Gene3D" id="3.40.50.300">
    <property type="entry name" value="P-loop containing nucleotide triphosphate hydrolases"/>
    <property type="match status" value="1"/>
</dbReference>
<dbReference type="GeneID" id="31362339"/>
<dbReference type="GO" id="GO:0016020">
    <property type="term" value="C:membrane"/>
    <property type="evidence" value="ECO:0007669"/>
    <property type="project" value="UniProtKB-SubCell"/>
</dbReference>
<dbReference type="InterPro" id="IPR026082">
    <property type="entry name" value="ABCA"/>
</dbReference>
<dbReference type="PROSITE" id="PS00211">
    <property type="entry name" value="ABC_TRANSPORTER_1"/>
    <property type="match status" value="1"/>
</dbReference>
<keyword evidence="7 9" id="KW-1133">Transmembrane helix</keyword>
<evidence type="ECO:0000256" key="2">
    <source>
        <dbReference type="ARBA" id="ARBA00008869"/>
    </source>
</evidence>
<dbReference type="PROSITE" id="PS50893">
    <property type="entry name" value="ABC_TRANSPORTER_2"/>
    <property type="match status" value="1"/>
</dbReference>
<comment type="similarity">
    <text evidence="2">Belongs to the ABC transporter superfamily. ABCA family.</text>
</comment>
<keyword evidence="6" id="KW-0067">ATP-binding</keyword>
<dbReference type="InterPro" id="IPR013525">
    <property type="entry name" value="ABC2_TM"/>
</dbReference>
<dbReference type="PANTHER" id="PTHR19229">
    <property type="entry name" value="ATP-BINDING CASSETTE TRANSPORTER SUBFAMILY A ABCA"/>
    <property type="match status" value="1"/>
</dbReference>
<protein>
    <submittedName>
        <fullName evidence="11">ABC transporter A family protein</fullName>
    </submittedName>
</protein>
<dbReference type="Proteomes" id="UP000001396">
    <property type="component" value="Unassembled WGS sequence"/>
</dbReference>
<keyword evidence="8 9" id="KW-0472">Membrane</keyword>
<evidence type="ECO:0000313" key="12">
    <source>
        <dbReference type="Proteomes" id="UP000001396"/>
    </source>
</evidence>
<dbReference type="InterPro" id="IPR003439">
    <property type="entry name" value="ABC_transporter-like_ATP-bd"/>
</dbReference>
<evidence type="ECO:0000259" key="10">
    <source>
        <dbReference type="PROSITE" id="PS50893"/>
    </source>
</evidence>
<feature type="transmembrane region" description="Helical" evidence="9">
    <location>
        <begin position="282"/>
        <end position="307"/>
    </location>
</feature>
<comment type="caution">
    <text evidence="11">The sequence shown here is derived from an EMBL/GenBank/DDBJ whole genome shotgun (WGS) entry which is preliminary data.</text>
</comment>
<keyword evidence="4 9" id="KW-0812">Transmembrane</keyword>
<dbReference type="InterPro" id="IPR003593">
    <property type="entry name" value="AAA+_ATPase"/>
</dbReference>
<dbReference type="FunFam" id="3.40.50.300:FF:000665">
    <property type="entry name" value="ABC transporter A family member 2"/>
    <property type="match status" value="1"/>
</dbReference>
<accession>D3BDQ6</accession>
<feature type="transmembrane region" description="Helical" evidence="9">
    <location>
        <begin position="343"/>
        <end position="361"/>
    </location>
</feature>
<name>D3BDQ6_HETP5</name>
<evidence type="ECO:0000256" key="7">
    <source>
        <dbReference type="ARBA" id="ARBA00022989"/>
    </source>
</evidence>
<evidence type="ECO:0000256" key="9">
    <source>
        <dbReference type="SAM" id="Phobius"/>
    </source>
</evidence>
<feature type="domain" description="ABC transporter" evidence="10">
    <location>
        <begin position="473"/>
        <end position="708"/>
    </location>
</feature>
<dbReference type="CDD" id="cd03263">
    <property type="entry name" value="ABC_subfamily_A"/>
    <property type="match status" value="1"/>
</dbReference>
<comment type="subcellular location">
    <subcellularLocation>
        <location evidence="1">Membrane</location>
        <topology evidence="1">Multi-pass membrane protein</topology>
    </subcellularLocation>
</comment>
<dbReference type="SUPFAM" id="SSF52540">
    <property type="entry name" value="P-loop containing nucleoside triphosphate hydrolases"/>
    <property type="match status" value="1"/>
</dbReference>
<feature type="transmembrane region" description="Helical" evidence="9">
    <location>
        <begin position="382"/>
        <end position="403"/>
    </location>
</feature>
<evidence type="ECO:0000256" key="8">
    <source>
        <dbReference type="ARBA" id="ARBA00023136"/>
    </source>
</evidence>
<gene>
    <name evidence="11" type="ORF">PPL_06858</name>
</gene>
<evidence type="ECO:0000256" key="3">
    <source>
        <dbReference type="ARBA" id="ARBA00022448"/>
    </source>
</evidence>
<dbReference type="InterPro" id="IPR027417">
    <property type="entry name" value="P-loop_NTPase"/>
</dbReference>
<dbReference type="STRING" id="670386.D3BDQ6"/>
<dbReference type="RefSeq" id="XP_020432157.1">
    <property type="nucleotide sequence ID" value="XM_020577709.1"/>
</dbReference>
<dbReference type="Pfam" id="PF12698">
    <property type="entry name" value="ABC2_membrane_3"/>
    <property type="match status" value="1"/>
</dbReference>
<dbReference type="InterPro" id="IPR017871">
    <property type="entry name" value="ABC_transporter-like_CS"/>
</dbReference>
<dbReference type="AlphaFoldDB" id="D3BDQ6"/>
<keyword evidence="3" id="KW-0813">Transport</keyword>
<evidence type="ECO:0000256" key="5">
    <source>
        <dbReference type="ARBA" id="ARBA00022741"/>
    </source>
</evidence>
<dbReference type="GO" id="GO:0016887">
    <property type="term" value="F:ATP hydrolysis activity"/>
    <property type="evidence" value="ECO:0007669"/>
    <property type="project" value="InterPro"/>
</dbReference>
<organism evidence="11 12">
    <name type="scientific">Heterostelium pallidum (strain ATCC 26659 / Pp 5 / PN500)</name>
    <name type="common">Cellular slime mold</name>
    <name type="synonym">Polysphondylium pallidum</name>
    <dbReference type="NCBI Taxonomy" id="670386"/>
    <lineage>
        <taxon>Eukaryota</taxon>
        <taxon>Amoebozoa</taxon>
        <taxon>Evosea</taxon>
        <taxon>Eumycetozoa</taxon>
        <taxon>Dictyostelia</taxon>
        <taxon>Acytosteliales</taxon>
        <taxon>Acytosteliaceae</taxon>
        <taxon>Heterostelium</taxon>
    </lineage>
</organism>
<evidence type="ECO:0000256" key="4">
    <source>
        <dbReference type="ARBA" id="ARBA00022692"/>
    </source>
</evidence>
<feature type="transmembrane region" description="Helical" evidence="9">
    <location>
        <begin position="202"/>
        <end position="225"/>
    </location>
</feature>